<dbReference type="Gene3D" id="1.10.1740.10">
    <property type="match status" value="1"/>
</dbReference>
<gene>
    <name evidence="6" type="ORF">AB5J56_39855</name>
</gene>
<dbReference type="AlphaFoldDB" id="A0AB39PK27"/>
<dbReference type="EMBL" id="CP163435">
    <property type="protein sequence ID" value="XDQ30491.1"/>
    <property type="molecule type" value="Genomic_DNA"/>
</dbReference>
<keyword evidence="4" id="KW-0804">Transcription</keyword>
<evidence type="ECO:0000256" key="1">
    <source>
        <dbReference type="ARBA" id="ARBA00010641"/>
    </source>
</evidence>
<dbReference type="InterPro" id="IPR039425">
    <property type="entry name" value="RNA_pol_sigma-70-like"/>
</dbReference>
<evidence type="ECO:0000313" key="6">
    <source>
        <dbReference type="EMBL" id="XDQ30491.1"/>
    </source>
</evidence>
<dbReference type="SUPFAM" id="SSF88659">
    <property type="entry name" value="Sigma3 and sigma4 domains of RNA polymerase sigma factors"/>
    <property type="match status" value="1"/>
</dbReference>
<reference evidence="6" key="1">
    <citation type="submission" date="2024-07" db="EMBL/GenBank/DDBJ databases">
        <authorList>
            <person name="Yu S.T."/>
        </authorList>
    </citation>
    <scope>NUCLEOTIDE SEQUENCE</scope>
    <source>
        <strain evidence="6">R21</strain>
    </source>
</reference>
<name>A0AB39PK27_9ACTN</name>
<dbReference type="GO" id="GO:0016987">
    <property type="term" value="F:sigma factor activity"/>
    <property type="evidence" value="ECO:0007669"/>
    <property type="project" value="UniProtKB-KW"/>
</dbReference>
<accession>A0AB39PK27</accession>
<dbReference type="RefSeq" id="WP_369240478.1">
    <property type="nucleotide sequence ID" value="NZ_CP163435.1"/>
</dbReference>
<evidence type="ECO:0000259" key="5">
    <source>
        <dbReference type="Pfam" id="PF04542"/>
    </source>
</evidence>
<evidence type="ECO:0000256" key="3">
    <source>
        <dbReference type="ARBA" id="ARBA00023082"/>
    </source>
</evidence>
<organism evidence="6">
    <name type="scientific">Streptomyces sp. R21</name>
    <dbReference type="NCBI Taxonomy" id="3238627"/>
    <lineage>
        <taxon>Bacteria</taxon>
        <taxon>Bacillati</taxon>
        <taxon>Actinomycetota</taxon>
        <taxon>Actinomycetes</taxon>
        <taxon>Kitasatosporales</taxon>
        <taxon>Streptomycetaceae</taxon>
        <taxon>Streptomyces</taxon>
    </lineage>
</organism>
<protein>
    <submittedName>
        <fullName evidence="6">RNA polymerase sigma factor</fullName>
    </submittedName>
</protein>
<dbReference type="PANTHER" id="PTHR43133">
    <property type="entry name" value="RNA POLYMERASE ECF-TYPE SIGMA FACTO"/>
    <property type="match status" value="1"/>
</dbReference>
<evidence type="ECO:0000256" key="2">
    <source>
        <dbReference type="ARBA" id="ARBA00023015"/>
    </source>
</evidence>
<comment type="similarity">
    <text evidence="1">Belongs to the sigma-70 factor family. ECF subfamily.</text>
</comment>
<evidence type="ECO:0000256" key="4">
    <source>
        <dbReference type="ARBA" id="ARBA00023163"/>
    </source>
</evidence>
<dbReference type="GO" id="GO:0006352">
    <property type="term" value="P:DNA-templated transcription initiation"/>
    <property type="evidence" value="ECO:0007669"/>
    <property type="project" value="InterPro"/>
</dbReference>
<dbReference type="InterPro" id="IPR013325">
    <property type="entry name" value="RNA_pol_sigma_r2"/>
</dbReference>
<dbReference type="SUPFAM" id="SSF88946">
    <property type="entry name" value="Sigma2 domain of RNA polymerase sigma factors"/>
    <property type="match status" value="1"/>
</dbReference>
<dbReference type="InterPro" id="IPR014284">
    <property type="entry name" value="RNA_pol_sigma-70_dom"/>
</dbReference>
<feature type="domain" description="RNA polymerase sigma-70 region 2" evidence="5">
    <location>
        <begin position="30"/>
        <end position="98"/>
    </location>
</feature>
<dbReference type="PANTHER" id="PTHR43133:SF62">
    <property type="entry name" value="RNA POLYMERASE SIGMA FACTOR SIGZ"/>
    <property type="match status" value="1"/>
</dbReference>
<dbReference type="Gene3D" id="1.10.10.10">
    <property type="entry name" value="Winged helix-like DNA-binding domain superfamily/Winged helix DNA-binding domain"/>
    <property type="match status" value="1"/>
</dbReference>
<dbReference type="Pfam" id="PF04542">
    <property type="entry name" value="Sigma70_r2"/>
    <property type="match status" value="1"/>
</dbReference>
<keyword evidence="3" id="KW-0731">Sigma factor</keyword>
<dbReference type="InterPro" id="IPR036388">
    <property type="entry name" value="WH-like_DNA-bd_sf"/>
</dbReference>
<dbReference type="InterPro" id="IPR013324">
    <property type="entry name" value="RNA_pol_sigma_r3/r4-like"/>
</dbReference>
<keyword evidence="2" id="KW-0805">Transcription regulation</keyword>
<dbReference type="NCBIfam" id="TIGR02937">
    <property type="entry name" value="sigma70-ECF"/>
    <property type="match status" value="1"/>
</dbReference>
<sequence length="197" mass="21425">MELFSRADRTDDASLVAGFALGDEAASVAFVRRFQNAVYGLALSVTREPGLAEDVSQEVFVRAWRAAGNYDARRASVLTWLLTITRNAAIDAVRARRATPVLAETLERLIDVTLEEEGPERQALTAIESSHAVARLRDLPIEQARAVALAVLGGCTAAEVGQHEQIPLGTAKTRIRTGLRRLRASLKEDSRDGPPPR</sequence>
<proteinExistence type="inferred from homology"/>
<dbReference type="InterPro" id="IPR007627">
    <property type="entry name" value="RNA_pol_sigma70_r2"/>
</dbReference>